<dbReference type="AlphaFoldDB" id="A0AB33AE06"/>
<evidence type="ECO:0000313" key="1">
    <source>
        <dbReference type="EMBL" id="AGM30079.1"/>
    </source>
</evidence>
<organism evidence="1 2">
    <name type="scientific">Mycobacteroides abscessus subsp. bolletii 50594</name>
    <dbReference type="NCBI Taxonomy" id="1303024"/>
    <lineage>
        <taxon>Bacteria</taxon>
        <taxon>Bacillati</taxon>
        <taxon>Actinomycetota</taxon>
        <taxon>Actinomycetes</taxon>
        <taxon>Mycobacteriales</taxon>
        <taxon>Mycobacteriaceae</taxon>
        <taxon>Mycobacteroides</taxon>
        <taxon>Mycobacteroides abscessus</taxon>
    </lineage>
</organism>
<accession>A0AB33AE06</accession>
<reference evidence="1 2" key="1">
    <citation type="journal article" date="2013" name="Genome Announc.">
        <title>Complete Genome Sequence of Mycobacterium massiliense Clinical Strain Asan 50594, Belonging to the Type II Genotype.</title>
        <authorList>
            <person name="Kim B.J."/>
            <person name="Kim B.R."/>
            <person name="Hong S.H."/>
            <person name="Seok S.H."/>
            <person name="Kook Y.H."/>
            <person name="Kim B.J."/>
        </authorList>
    </citation>
    <scope>NUCLEOTIDE SEQUENCE [LARGE SCALE GENOMIC DNA]</scope>
    <source>
        <strain evidence="1 2">50594</strain>
    </source>
</reference>
<dbReference type="EMBL" id="CP004374">
    <property type="protein sequence ID" value="AGM30079.1"/>
    <property type="molecule type" value="Genomic_DNA"/>
</dbReference>
<gene>
    <name evidence="1" type="ORF">MASS_3477</name>
</gene>
<sequence>MVAGDENVLKADLAALGKLGPHLRTLAGQIRDSIASGGSAPAGADPGLAALHGVSKAIADVKRVGAARLDAIADFSDEAQHVLAVATGELETGLRSLPSIYQPPLHV</sequence>
<name>A0AB33AE06_9MYCO</name>
<evidence type="ECO:0000313" key="2">
    <source>
        <dbReference type="Proteomes" id="UP000013961"/>
    </source>
</evidence>
<dbReference type="Proteomes" id="UP000013961">
    <property type="component" value="Chromosome"/>
</dbReference>
<dbReference type="KEGG" id="mabb:MASS_3477"/>
<proteinExistence type="predicted"/>
<protein>
    <submittedName>
        <fullName evidence="1">Uncharacterized protein</fullName>
    </submittedName>
</protein>